<sequence length="330" mass="36478">MAPLENSQSVNWNTDKESGFVAIHNRDIFLSAKGPPRRPGQPVIICEAGHGDSSYVWAAVQSKAGEFVRTFAYDRAGMGQSHPGPSPRTAAAAARDLSDTLDEASILGPYILVCHSYGGLLAREFLHVRNGDVAGIIFIDTITEHYTSENLLPMSEFGAVLGQLDYWDVIGMAKRHVLRPEEWEMVKKHWPNDEATSAAEASSMPTTEQELADKEQFERQAMGHRPVVVIKGNATQDFKNALDAGEAAGNGAGSQRATLRKFIATSEEVRERHQREQLRLSSNSRYVVARHGHHAVQFSEPELIVAEIKAMLESLSRQSAWQMRIDSDSQ</sequence>
<proteinExistence type="predicted"/>
<dbReference type="PANTHER" id="PTHR43798:SF33">
    <property type="entry name" value="HYDROLASE, PUTATIVE (AFU_ORTHOLOGUE AFUA_2G14860)-RELATED"/>
    <property type="match status" value="1"/>
</dbReference>
<evidence type="ECO:0000313" key="3">
    <source>
        <dbReference type="EMBL" id="KAK9769668.1"/>
    </source>
</evidence>
<name>A0ABR2X7C7_9PEZI</name>
<feature type="domain" description="AB hydrolase-1" evidence="2">
    <location>
        <begin position="50"/>
        <end position="306"/>
    </location>
</feature>
<comment type="caution">
    <text evidence="3">The sequence shown here is derived from an EMBL/GenBank/DDBJ whole genome shotgun (WGS) entry which is preliminary data.</text>
</comment>
<keyword evidence="4" id="KW-1185">Reference proteome</keyword>
<reference evidence="3 4" key="1">
    <citation type="submission" date="2024-02" db="EMBL/GenBank/DDBJ databases">
        <title>First draft genome assembly of two strains of Seiridium cardinale.</title>
        <authorList>
            <person name="Emiliani G."/>
            <person name="Scali E."/>
        </authorList>
    </citation>
    <scope>NUCLEOTIDE SEQUENCE [LARGE SCALE GENOMIC DNA]</scope>
    <source>
        <strain evidence="3 4">BM-138-000479</strain>
    </source>
</reference>
<dbReference type="SUPFAM" id="SSF53474">
    <property type="entry name" value="alpha/beta-Hydrolases"/>
    <property type="match status" value="1"/>
</dbReference>
<accession>A0ABR2X7C7</accession>
<organism evidence="3 4">
    <name type="scientific">Seiridium cardinale</name>
    <dbReference type="NCBI Taxonomy" id="138064"/>
    <lineage>
        <taxon>Eukaryota</taxon>
        <taxon>Fungi</taxon>
        <taxon>Dikarya</taxon>
        <taxon>Ascomycota</taxon>
        <taxon>Pezizomycotina</taxon>
        <taxon>Sordariomycetes</taxon>
        <taxon>Xylariomycetidae</taxon>
        <taxon>Amphisphaeriales</taxon>
        <taxon>Sporocadaceae</taxon>
        <taxon>Seiridium</taxon>
    </lineage>
</organism>
<dbReference type="PANTHER" id="PTHR43798">
    <property type="entry name" value="MONOACYLGLYCEROL LIPASE"/>
    <property type="match status" value="1"/>
</dbReference>
<evidence type="ECO:0000256" key="1">
    <source>
        <dbReference type="SAM" id="MobiDB-lite"/>
    </source>
</evidence>
<feature type="compositionally biased region" description="Polar residues" evidence="1">
    <location>
        <begin position="199"/>
        <end position="209"/>
    </location>
</feature>
<protein>
    <submittedName>
        <fullName evidence="3">Alpha beta protein</fullName>
    </submittedName>
</protein>
<evidence type="ECO:0000259" key="2">
    <source>
        <dbReference type="Pfam" id="PF12697"/>
    </source>
</evidence>
<dbReference type="InterPro" id="IPR000073">
    <property type="entry name" value="AB_hydrolase_1"/>
</dbReference>
<dbReference type="Proteomes" id="UP001465668">
    <property type="component" value="Unassembled WGS sequence"/>
</dbReference>
<dbReference type="InterPro" id="IPR029058">
    <property type="entry name" value="AB_hydrolase_fold"/>
</dbReference>
<dbReference type="EMBL" id="JARVKM010000115">
    <property type="protein sequence ID" value="KAK9769668.1"/>
    <property type="molecule type" value="Genomic_DNA"/>
</dbReference>
<dbReference type="InterPro" id="IPR050266">
    <property type="entry name" value="AB_hydrolase_sf"/>
</dbReference>
<dbReference type="Pfam" id="PF12697">
    <property type="entry name" value="Abhydrolase_6"/>
    <property type="match status" value="1"/>
</dbReference>
<evidence type="ECO:0000313" key="4">
    <source>
        <dbReference type="Proteomes" id="UP001465668"/>
    </source>
</evidence>
<feature type="region of interest" description="Disordered" evidence="1">
    <location>
        <begin position="194"/>
        <end position="213"/>
    </location>
</feature>
<gene>
    <name evidence="3" type="ORF">SCAR479_13667</name>
</gene>
<dbReference type="Gene3D" id="3.40.50.1820">
    <property type="entry name" value="alpha/beta hydrolase"/>
    <property type="match status" value="1"/>
</dbReference>